<evidence type="ECO:0000313" key="7">
    <source>
        <dbReference type="Proteomes" id="UP000598488"/>
    </source>
</evidence>
<protein>
    <submittedName>
        <fullName evidence="6">Patatin-like phospholipase family protein</fullName>
    </submittedName>
</protein>
<dbReference type="CDD" id="cd07209">
    <property type="entry name" value="Pat_hypo_Ecoli_Z1214_like"/>
    <property type="match status" value="1"/>
</dbReference>
<accession>A0ABS0ZE71</accession>
<comment type="caution">
    <text evidence="6">The sequence shown here is derived from an EMBL/GenBank/DDBJ whole genome shotgun (WGS) entry which is preliminary data.</text>
</comment>
<name>A0ABS0ZE71_9GAMM</name>
<evidence type="ECO:0000256" key="4">
    <source>
        <dbReference type="PROSITE-ProRule" id="PRU01161"/>
    </source>
</evidence>
<feature type="short sequence motif" description="GXSXG" evidence="4">
    <location>
        <begin position="44"/>
        <end position="48"/>
    </location>
</feature>
<dbReference type="Pfam" id="PF01734">
    <property type="entry name" value="Patatin"/>
    <property type="match status" value="1"/>
</dbReference>
<keyword evidence="1 4" id="KW-0378">Hydrolase</keyword>
<feature type="short sequence motif" description="GXGXXG" evidence="4">
    <location>
        <begin position="12"/>
        <end position="17"/>
    </location>
</feature>
<sequence>MNKNKTALLLSGGGARGAYQVGVLNALATMATKNTPIPFDILCGTSAGALNATFLASQAQSFSKAVKQLSYIWRHLTTDQIFQMSRWPIASSITKTLTSAFLQQQSGNALALMTNQPLEDLLRRFLDFNRIAIALNQRHIETLAITAMNYSDGNSTTFFQSSNTQITNWKSGRKVGIKSAITIDHLLASSAIPGIFPPREINKEFFGDGAVRLGSAIQPAINLGAEKLLIIGVSDNRQAKDWTQSPTSLNYDAPSIVQVMGQLLNSAFIDSIDQDIAHIEECNKLIELIPNELRPPHLAHRKTLVISPSIGLNIVAEQTLESLPVKIRKLLKTATGNKSLGAASAASYLMFTPEYCRALIELGYKDAMWQKDKIESFFSE</sequence>
<dbReference type="Gene3D" id="3.40.1090.10">
    <property type="entry name" value="Cytosolic phospholipase A2 catalytic domain"/>
    <property type="match status" value="1"/>
</dbReference>
<dbReference type="InterPro" id="IPR050301">
    <property type="entry name" value="NTE"/>
</dbReference>
<dbReference type="PANTHER" id="PTHR14226:SF57">
    <property type="entry name" value="BLR7027 PROTEIN"/>
    <property type="match status" value="1"/>
</dbReference>
<feature type="active site" description="Proton acceptor" evidence="4">
    <location>
        <position position="208"/>
    </location>
</feature>
<evidence type="ECO:0000313" key="6">
    <source>
        <dbReference type="EMBL" id="MBJ7551954.1"/>
    </source>
</evidence>
<gene>
    <name evidence="6" type="ORF">JHD44_14795</name>
</gene>
<dbReference type="RefSeq" id="WP_199463540.1">
    <property type="nucleotide sequence ID" value="NZ_JAEMUH010000014.1"/>
</dbReference>
<feature type="active site" description="Nucleophile" evidence="4">
    <location>
        <position position="46"/>
    </location>
</feature>
<dbReference type="Proteomes" id="UP000598488">
    <property type="component" value="Unassembled WGS sequence"/>
</dbReference>
<dbReference type="PROSITE" id="PS51635">
    <property type="entry name" value="PNPLA"/>
    <property type="match status" value="1"/>
</dbReference>
<reference evidence="6 7" key="1">
    <citation type="submission" date="2020-12" db="EMBL/GenBank/DDBJ databases">
        <title>Comparative genome analysis of fungal antagonists Marinomonas ostreistagni 398 and M. spartinae 468.</title>
        <authorList>
            <person name="Fields J.L."/>
            <person name="Mavrodi O.V."/>
            <person name="Biber P.D."/>
            <person name="Indest K.J."/>
            <person name="Mavrodi D.V."/>
        </authorList>
    </citation>
    <scope>NUCLEOTIDE SEQUENCE [LARGE SCALE GENOMIC DNA]</scope>
    <source>
        <strain evidence="6 7">USM7</strain>
    </source>
</reference>
<feature type="short sequence motif" description="DGA/G" evidence="4">
    <location>
        <begin position="208"/>
        <end position="210"/>
    </location>
</feature>
<keyword evidence="3 4" id="KW-0443">Lipid metabolism</keyword>
<dbReference type="InterPro" id="IPR016035">
    <property type="entry name" value="Acyl_Trfase/lysoPLipase"/>
</dbReference>
<dbReference type="InterPro" id="IPR002641">
    <property type="entry name" value="PNPLA_dom"/>
</dbReference>
<proteinExistence type="predicted"/>
<dbReference type="EMBL" id="JAEMUH010000014">
    <property type="protein sequence ID" value="MBJ7551954.1"/>
    <property type="molecule type" value="Genomic_DNA"/>
</dbReference>
<evidence type="ECO:0000256" key="2">
    <source>
        <dbReference type="ARBA" id="ARBA00022963"/>
    </source>
</evidence>
<keyword evidence="7" id="KW-1185">Reference proteome</keyword>
<feature type="domain" description="PNPLA" evidence="5">
    <location>
        <begin position="8"/>
        <end position="221"/>
    </location>
</feature>
<evidence type="ECO:0000259" key="5">
    <source>
        <dbReference type="PROSITE" id="PS51635"/>
    </source>
</evidence>
<evidence type="ECO:0000256" key="3">
    <source>
        <dbReference type="ARBA" id="ARBA00023098"/>
    </source>
</evidence>
<keyword evidence="2 4" id="KW-0442">Lipid degradation</keyword>
<dbReference type="SUPFAM" id="SSF52151">
    <property type="entry name" value="FabD/lysophospholipase-like"/>
    <property type="match status" value="1"/>
</dbReference>
<dbReference type="PANTHER" id="PTHR14226">
    <property type="entry name" value="NEUROPATHY TARGET ESTERASE/SWISS CHEESE D.MELANOGASTER"/>
    <property type="match status" value="1"/>
</dbReference>
<evidence type="ECO:0000256" key="1">
    <source>
        <dbReference type="ARBA" id="ARBA00022801"/>
    </source>
</evidence>
<organism evidence="6 7">
    <name type="scientific">Marinomonas ostreistagni</name>
    <dbReference type="NCBI Taxonomy" id="359209"/>
    <lineage>
        <taxon>Bacteria</taxon>
        <taxon>Pseudomonadati</taxon>
        <taxon>Pseudomonadota</taxon>
        <taxon>Gammaproteobacteria</taxon>
        <taxon>Oceanospirillales</taxon>
        <taxon>Oceanospirillaceae</taxon>
        <taxon>Marinomonas</taxon>
    </lineage>
</organism>